<feature type="binding site" evidence="11">
    <location>
        <position position="20"/>
    </location>
    <ligand>
        <name>Mg(2+)</name>
        <dbReference type="ChEBI" id="CHEBI:18420"/>
    </ligand>
</feature>
<dbReference type="EC" id="2.7.1.71" evidence="3 11"/>
<dbReference type="Gene3D" id="3.40.50.300">
    <property type="entry name" value="P-loop containing nucleotide triphosphate hydrolases"/>
    <property type="match status" value="1"/>
</dbReference>
<dbReference type="HAMAP" id="MF_00109">
    <property type="entry name" value="Shikimate_kinase"/>
    <property type="match status" value="1"/>
</dbReference>
<dbReference type="GO" id="GO:0005829">
    <property type="term" value="C:cytosol"/>
    <property type="evidence" value="ECO:0007669"/>
    <property type="project" value="TreeGrafter"/>
</dbReference>
<name>A0A1H3BHZ1_9RHOB</name>
<evidence type="ECO:0000256" key="1">
    <source>
        <dbReference type="ARBA" id="ARBA00004842"/>
    </source>
</evidence>
<keyword evidence="6 11" id="KW-0547">Nucleotide-binding</keyword>
<evidence type="ECO:0000256" key="3">
    <source>
        <dbReference type="ARBA" id="ARBA00012154"/>
    </source>
</evidence>
<dbReference type="CDD" id="cd00464">
    <property type="entry name" value="SK"/>
    <property type="match status" value="1"/>
</dbReference>
<dbReference type="GO" id="GO:0008652">
    <property type="term" value="P:amino acid biosynthetic process"/>
    <property type="evidence" value="ECO:0007669"/>
    <property type="project" value="UniProtKB-KW"/>
</dbReference>
<dbReference type="InterPro" id="IPR027417">
    <property type="entry name" value="P-loop_NTPase"/>
</dbReference>
<evidence type="ECO:0000256" key="9">
    <source>
        <dbReference type="ARBA" id="ARBA00023141"/>
    </source>
</evidence>
<dbReference type="GO" id="GO:0009423">
    <property type="term" value="P:chorismate biosynthetic process"/>
    <property type="evidence" value="ECO:0007669"/>
    <property type="project" value="UniProtKB-UniRule"/>
</dbReference>
<keyword evidence="11" id="KW-0963">Cytoplasm</keyword>
<dbReference type="GO" id="GO:0005524">
    <property type="term" value="F:ATP binding"/>
    <property type="evidence" value="ECO:0007669"/>
    <property type="project" value="UniProtKB-UniRule"/>
</dbReference>
<keyword evidence="5 11" id="KW-0808">Transferase</keyword>
<sequence length="245" mass="25603">MTEILHKTVVLVGMMGAGKTAIGTELARLLGVPFVDSDDEIVRAANMSIPEIFARDGEAFFRLKEAQVIARLLSGPPGILSVGGGAFLSAETRTRITGLGISVWLRADLELLWTRVRQKTSRPLLRTANPRQTLGELLAERDPIYALADLTVDARAEYSIAEMAGQVCAALLSRPDVVQSAPYAGGTDGSAPAGTAGRAGSGAAKAQPPPRGEPDRPQTPSAGNERAAPRNTTAGAPARRNGGAK</sequence>
<evidence type="ECO:0000256" key="5">
    <source>
        <dbReference type="ARBA" id="ARBA00022679"/>
    </source>
</evidence>
<dbReference type="Pfam" id="PF01202">
    <property type="entry name" value="SKI"/>
    <property type="match status" value="1"/>
</dbReference>
<dbReference type="PANTHER" id="PTHR21087:SF16">
    <property type="entry name" value="SHIKIMATE KINASE 1, CHLOROPLASTIC"/>
    <property type="match status" value="1"/>
</dbReference>
<feature type="binding site" evidence="11">
    <location>
        <position position="122"/>
    </location>
    <ligand>
        <name>ATP</name>
        <dbReference type="ChEBI" id="CHEBI:30616"/>
    </ligand>
</feature>
<evidence type="ECO:0000256" key="2">
    <source>
        <dbReference type="ARBA" id="ARBA00006997"/>
    </source>
</evidence>
<organism evidence="13 14">
    <name type="scientific">Roseicitreum antarcticum</name>
    <dbReference type="NCBI Taxonomy" id="564137"/>
    <lineage>
        <taxon>Bacteria</taxon>
        <taxon>Pseudomonadati</taxon>
        <taxon>Pseudomonadota</taxon>
        <taxon>Alphaproteobacteria</taxon>
        <taxon>Rhodobacterales</taxon>
        <taxon>Paracoccaceae</taxon>
        <taxon>Roseicitreum</taxon>
    </lineage>
</organism>
<dbReference type="GO" id="GO:0009073">
    <property type="term" value="P:aromatic amino acid family biosynthetic process"/>
    <property type="evidence" value="ECO:0007669"/>
    <property type="project" value="UniProtKB-KW"/>
</dbReference>
<reference evidence="13 14" key="1">
    <citation type="submission" date="2016-10" db="EMBL/GenBank/DDBJ databases">
        <authorList>
            <person name="de Groot N.N."/>
        </authorList>
    </citation>
    <scope>NUCLEOTIDE SEQUENCE [LARGE SCALE GENOMIC DNA]</scope>
    <source>
        <strain evidence="13 14">CGMCC 1.8894</strain>
    </source>
</reference>
<feature type="compositionally biased region" description="Low complexity" evidence="12">
    <location>
        <begin position="189"/>
        <end position="206"/>
    </location>
</feature>
<evidence type="ECO:0000313" key="13">
    <source>
        <dbReference type="EMBL" id="SDX41517.1"/>
    </source>
</evidence>
<comment type="catalytic activity">
    <reaction evidence="10 11">
        <text>shikimate + ATP = 3-phosphoshikimate + ADP + H(+)</text>
        <dbReference type="Rhea" id="RHEA:13121"/>
        <dbReference type="ChEBI" id="CHEBI:15378"/>
        <dbReference type="ChEBI" id="CHEBI:30616"/>
        <dbReference type="ChEBI" id="CHEBI:36208"/>
        <dbReference type="ChEBI" id="CHEBI:145989"/>
        <dbReference type="ChEBI" id="CHEBI:456216"/>
        <dbReference type="EC" id="2.7.1.71"/>
    </reaction>
</comment>
<feature type="region of interest" description="Disordered" evidence="12">
    <location>
        <begin position="183"/>
        <end position="245"/>
    </location>
</feature>
<accession>A0A1H3BHZ1</accession>
<dbReference type="PANTHER" id="PTHR21087">
    <property type="entry name" value="SHIKIMATE KINASE"/>
    <property type="match status" value="1"/>
</dbReference>
<evidence type="ECO:0000256" key="6">
    <source>
        <dbReference type="ARBA" id="ARBA00022741"/>
    </source>
</evidence>
<evidence type="ECO:0000256" key="11">
    <source>
        <dbReference type="HAMAP-Rule" id="MF_00109"/>
    </source>
</evidence>
<comment type="subunit">
    <text evidence="11">Monomer.</text>
</comment>
<keyword evidence="4 11" id="KW-0028">Amino-acid biosynthesis</keyword>
<dbReference type="InterPro" id="IPR000623">
    <property type="entry name" value="Shikimate_kinase/TSH1"/>
</dbReference>
<dbReference type="PROSITE" id="PS01128">
    <property type="entry name" value="SHIKIMATE_KINASE"/>
    <property type="match status" value="1"/>
</dbReference>
<feature type="binding site" evidence="11">
    <location>
        <begin position="16"/>
        <end position="21"/>
    </location>
    <ligand>
        <name>ATP</name>
        <dbReference type="ChEBI" id="CHEBI:30616"/>
    </ligand>
</feature>
<dbReference type="EMBL" id="FNOM01000008">
    <property type="protein sequence ID" value="SDX41517.1"/>
    <property type="molecule type" value="Genomic_DNA"/>
</dbReference>
<dbReference type="UniPathway" id="UPA00053">
    <property type="reaction ID" value="UER00088"/>
</dbReference>
<dbReference type="PRINTS" id="PR01100">
    <property type="entry name" value="SHIKIMTKNASE"/>
</dbReference>
<comment type="pathway">
    <text evidence="1 11">Metabolic intermediate biosynthesis; chorismate biosynthesis; chorismate from D-erythrose 4-phosphate and phosphoenolpyruvate: step 5/7.</text>
</comment>
<keyword evidence="11" id="KW-0479">Metal-binding</keyword>
<comment type="similarity">
    <text evidence="2 11">Belongs to the shikimate kinase family.</text>
</comment>
<keyword evidence="7 11" id="KW-0418">Kinase</keyword>
<comment type="function">
    <text evidence="11">Catalyzes the specific phosphorylation of the 3-hydroxyl group of shikimic acid using ATP as a cosubstrate.</text>
</comment>
<evidence type="ECO:0000256" key="12">
    <source>
        <dbReference type="SAM" id="MobiDB-lite"/>
    </source>
</evidence>
<feature type="binding site" evidence="11">
    <location>
        <position position="141"/>
    </location>
    <ligand>
        <name>substrate</name>
    </ligand>
</feature>
<keyword evidence="11" id="KW-0460">Magnesium</keyword>
<dbReference type="InterPro" id="IPR031322">
    <property type="entry name" value="Shikimate/glucono_kinase"/>
</dbReference>
<evidence type="ECO:0000256" key="7">
    <source>
        <dbReference type="ARBA" id="ARBA00022777"/>
    </source>
</evidence>
<evidence type="ECO:0000256" key="4">
    <source>
        <dbReference type="ARBA" id="ARBA00022605"/>
    </source>
</evidence>
<evidence type="ECO:0000313" key="14">
    <source>
        <dbReference type="Proteomes" id="UP000198539"/>
    </source>
</evidence>
<evidence type="ECO:0000256" key="8">
    <source>
        <dbReference type="ARBA" id="ARBA00022840"/>
    </source>
</evidence>
<feature type="binding site" evidence="11">
    <location>
        <position position="84"/>
    </location>
    <ligand>
        <name>substrate</name>
    </ligand>
</feature>
<dbReference type="Proteomes" id="UP000198539">
    <property type="component" value="Unassembled WGS sequence"/>
</dbReference>
<feature type="binding site" evidence="11">
    <location>
        <position position="38"/>
    </location>
    <ligand>
        <name>substrate</name>
    </ligand>
</feature>
<comment type="subcellular location">
    <subcellularLocation>
        <location evidence="11">Cytoplasm</location>
    </subcellularLocation>
</comment>
<protein>
    <recommendedName>
        <fullName evidence="3 11">Shikimate kinase</fullName>
        <shortName evidence="11">SK</shortName>
        <ecNumber evidence="3 11">2.7.1.71</ecNumber>
    </recommendedName>
</protein>
<proteinExistence type="inferred from homology"/>
<feature type="binding site" evidence="11">
    <location>
        <position position="62"/>
    </location>
    <ligand>
        <name>substrate</name>
    </ligand>
</feature>
<dbReference type="NCBIfam" id="NF010552">
    <property type="entry name" value="PRK13946.1"/>
    <property type="match status" value="1"/>
</dbReference>
<dbReference type="GO" id="GO:0004765">
    <property type="term" value="F:shikimate kinase activity"/>
    <property type="evidence" value="ECO:0007669"/>
    <property type="project" value="UniProtKB-UniRule"/>
</dbReference>
<keyword evidence="9 11" id="KW-0057">Aromatic amino acid biosynthesis</keyword>
<dbReference type="SUPFAM" id="SSF52540">
    <property type="entry name" value="P-loop containing nucleoside triphosphate hydrolases"/>
    <property type="match status" value="1"/>
</dbReference>
<comment type="cofactor">
    <cofactor evidence="11">
        <name>Mg(2+)</name>
        <dbReference type="ChEBI" id="CHEBI:18420"/>
    </cofactor>
    <text evidence="11">Binds 1 Mg(2+) ion per subunit.</text>
</comment>
<dbReference type="GO" id="GO:0000287">
    <property type="term" value="F:magnesium ion binding"/>
    <property type="evidence" value="ECO:0007669"/>
    <property type="project" value="UniProtKB-UniRule"/>
</dbReference>
<dbReference type="AlphaFoldDB" id="A0A1H3BHZ1"/>
<dbReference type="InterPro" id="IPR023000">
    <property type="entry name" value="Shikimate_kinase_CS"/>
</dbReference>
<keyword evidence="8 11" id="KW-0067">ATP-binding</keyword>
<gene>
    <name evidence="11" type="primary">aroK</name>
    <name evidence="13" type="ORF">SAMN04488238_10860</name>
</gene>
<dbReference type="STRING" id="564137.SAMN04488238_10860"/>
<evidence type="ECO:0000256" key="10">
    <source>
        <dbReference type="ARBA" id="ARBA00048567"/>
    </source>
</evidence>
<keyword evidence="14" id="KW-1185">Reference proteome</keyword>
<comment type="caution">
    <text evidence="11">Lacks conserved residue(s) required for the propagation of feature annotation.</text>
</comment>